<dbReference type="PROSITE" id="PS50125">
    <property type="entry name" value="GUANYLATE_CYCLASE_2"/>
    <property type="match status" value="1"/>
</dbReference>
<proteinExistence type="predicted"/>
<keyword evidence="1" id="KW-0472">Membrane</keyword>
<dbReference type="EMBL" id="NVQR01000146">
    <property type="protein sequence ID" value="PCH58944.1"/>
    <property type="molecule type" value="Genomic_DNA"/>
</dbReference>
<gene>
    <name evidence="3" type="ORF">COC19_08030</name>
</gene>
<feature type="transmembrane region" description="Helical" evidence="1">
    <location>
        <begin position="184"/>
        <end position="203"/>
    </location>
</feature>
<accession>A0A2A4MGU0</accession>
<protein>
    <recommendedName>
        <fullName evidence="2">Guanylate cyclase domain-containing protein</fullName>
    </recommendedName>
</protein>
<feature type="transmembrane region" description="Helical" evidence="1">
    <location>
        <begin position="139"/>
        <end position="157"/>
    </location>
</feature>
<dbReference type="GO" id="GO:0004016">
    <property type="term" value="F:adenylate cyclase activity"/>
    <property type="evidence" value="ECO:0007669"/>
    <property type="project" value="UniProtKB-ARBA"/>
</dbReference>
<dbReference type="AlphaFoldDB" id="A0A2A4MGU0"/>
<evidence type="ECO:0000313" key="3">
    <source>
        <dbReference type="EMBL" id="PCH58944.1"/>
    </source>
</evidence>
<evidence type="ECO:0000259" key="2">
    <source>
        <dbReference type="PROSITE" id="PS50125"/>
    </source>
</evidence>
<dbReference type="GO" id="GO:0035556">
    <property type="term" value="P:intracellular signal transduction"/>
    <property type="evidence" value="ECO:0007669"/>
    <property type="project" value="InterPro"/>
</dbReference>
<feature type="domain" description="Guanylate cyclase" evidence="2">
    <location>
        <begin position="303"/>
        <end position="393"/>
    </location>
</feature>
<reference evidence="4" key="1">
    <citation type="submission" date="2017-08" db="EMBL/GenBank/DDBJ databases">
        <title>A dynamic microbial community with high functional redundancy inhabits the cold, oxic subseafloor aquifer.</title>
        <authorList>
            <person name="Tully B.J."/>
            <person name="Wheat C.G."/>
            <person name="Glazer B.T."/>
            <person name="Huber J.A."/>
        </authorList>
    </citation>
    <scope>NUCLEOTIDE SEQUENCE [LARGE SCALE GENOMIC DNA]</scope>
</reference>
<feature type="transmembrane region" description="Helical" evidence="1">
    <location>
        <begin position="98"/>
        <end position="119"/>
    </location>
</feature>
<dbReference type="InterPro" id="IPR029787">
    <property type="entry name" value="Nucleotide_cyclase"/>
</dbReference>
<dbReference type="InterPro" id="IPR001054">
    <property type="entry name" value="A/G_cyclase"/>
</dbReference>
<dbReference type="SUPFAM" id="SSF55073">
    <property type="entry name" value="Nucleotide cyclase"/>
    <property type="match status" value="1"/>
</dbReference>
<feature type="transmembrane region" description="Helical" evidence="1">
    <location>
        <begin position="162"/>
        <end position="178"/>
    </location>
</feature>
<evidence type="ECO:0000313" key="4">
    <source>
        <dbReference type="Proteomes" id="UP000218172"/>
    </source>
</evidence>
<comment type="caution">
    <text evidence="3">The sequence shown here is derived from an EMBL/GenBank/DDBJ whole genome shotgun (WGS) entry which is preliminary data.</text>
</comment>
<feature type="transmembrane region" description="Helical" evidence="1">
    <location>
        <begin position="33"/>
        <end position="57"/>
    </location>
</feature>
<feature type="transmembrane region" description="Helical" evidence="1">
    <location>
        <begin position="69"/>
        <end position="91"/>
    </location>
</feature>
<name>A0A2A4MGU0_9GAMM</name>
<evidence type="ECO:0000256" key="1">
    <source>
        <dbReference type="SAM" id="Phobius"/>
    </source>
</evidence>
<dbReference type="GO" id="GO:0009190">
    <property type="term" value="P:cyclic nucleotide biosynthetic process"/>
    <property type="evidence" value="ECO:0007669"/>
    <property type="project" value="InterPro"/>
</dbReference>
<keyword evidence="1" id="KW-1133">Transmembrane helix</keyword>
<dbReference type="Proteomes" id="UP000218172">
    <property type="component" value="Unassembled WGS sequence"/>
</dbReference>
<organism evidence="3 4">
    <name type="scientific">SAR86 cluster bacterium</name>
    <dbReference type="NCBI Taxonomy" id="2030880"/>
    <lineage>
        <taxon>Bacteria</taxon>
        <taxon>Pseudomonadati</taxon>
        <taxon>Pseudomonadota</taxon>
        <taxon>Gammaproteobacteria</taxon>
        <taxon>SAR86 cluster</taxon>
    </lineage>
</organism>
<sequence length="468" mass="53275">MNEKSAINGSYSAYCREHIHEFKRELRDEASRAIIGWPGRVAAILLAASSLLNYIYLSSVDSPDAINVMFTYSVSILLVVLYPIVCLIFSTVEKYSPFVLDLLCISGVIGFSITLSYIFHSADVSLEQQDVTRPMAAQVSFVVMLVTAFSFHATYLLTFSRNVLFTLIVGVSLYLVDADFIEEAILEVIQGFLIGSMISWLFFEGIRTRFYLKATDAHTRQHLHKQLSKLVYSHQLERIKLGEELEDTLPLEEGKAIINVFDVQKSGEIRHQQTKSFFLGVFRSFWAICMRDYGHSPLRSRAFRLKETGDGYISAFGYPFLSSDERSLADSAVATSLDMFAAFDLEVEKFNYSRPIKGAMGLAYNSVQGTFQSEGIRSYDLFGDALVQASKYEELRSHPLFADILHSHAQGLGLTHYHIMIVQEVIYNSLSQPYRELFTEINLDDDCFKGFQMMNDKEAKYIYFYLFE</sequence>
<keyword evidence="1" id="KW-0812">Transmembrane</keyword>
<dbReference type="Gene3D" id="3.30.70.1230">
    <property type="entry name" value="Nucleotide cyclase"/>
    <property type="match status" value="1"/>
</dbReference>